<dbReference type="Proteomes" id="UP001609186">
    <property type="component" value="Unassembled WGS sequence"/>
</dbReference>
<comment type="caution">
    <text evidence="2">The sequence shown here is derived from an EMBL/GenBank/DDBJ whole genome shotgun (WGS) entry which is preliminary data.</text>
</comment>
<evidence type="ECO:0000313" key="3">
    <source>
        <dbReference type="Proteomes" id="UP001609186"/>
    </source>
</evidence>
<gene>
    <name evidence="2" type="ORF">ACGTRS_27020</name>
</gene>
<keyword evidence="1" id="KW-0732">Signal</keyword>
<keyword evidence="3" id="KW-1185">Reference proteome</keyword>
<dbReference type="InterPro" id="IPR003386">
    <property type="entry name" value="LACT/PDAT_acylTrfase"/>
</dbReference>
<name>A0ABW7LAE4_9BURK</name>
<sequence length="689" mass="74607">MRNIEAALIAVILFVLSTVASAANLSYIPFTKTTLTNPLDATSAVIAFKQAAKSDAALATELDSVASSLAIVFVPGILGSALEDTANQKMIWGNMSLPYLATLALPPALIDENANSTIRSTVLEGMAGLDFYGNALRQMKQATSNLHIQFLACGYDWRRDIRAGAQELDRCINSLPRASRIIIVAHSMGGLVSWQWAMQHAHDAAPKHKLMQLVTLGSPLIGSCEIIRMIEQGYMQPTVGDKIVPRDQPQPEPFEGFATLFKRIKSNVSNDVTSELTQSVRPLILTWPGAIELTPRPSDRAADFICLHVPRPGRDMADTKNVSYYDPAFWVLPLGHSLLGGYTLPPQYKDVLAKARDFRSRFDADRLNVPVWLYYSIVYEVPNQRETLVDEHQTAILGQSSRSKDGWETVQGDGRVPITSANVASAPQDIFSNALGLSSPHGDLPADSRFQSDFFNKHLPNILDTIVATAMAHESAGHPQWISAYVAAGGSRIDASAVQTALSPASMLSDSSIQPDASTQFAVDTANRFNTLVCAARPCVNTLDAALANIKAKPPQLKTLAAVINFDGAARTLDKTNPDFVFAQGQKGIALAEQQDWLAAANSLKLAIDASQSIQASSPVERPKLAALTDQLTATKARALYEAGYCRSASPLLKTAAPYDTFANNALKQPCNDRAGVLFCFDSDDYCRK</sequence>
<reference evidence="2 3" key="1">
    <citation type="submission" date="2024-10" db="EMBL/GenBank/DDBJ databases">
        <title>Burkholderia semiarida in Mexico.</title>
        <authorList>
            <person name="Estrada P."/>
        </authorList>
    </citation>
    <scope>NUCLEOTIDE SEQUENCE [LARGE SCALE GENOMIC DNA]</scope>
    <source>
        <strain evidence="2 3">CLM7-1</strain>
    </source>
</reference>
<dbReference type="InterPro" id="IPR029058">
    <property type="entry name" value="AB_hydrolase_fold"/>
</dbReference>
<proteinExistence type="predicted"/>
<evidence type="ECO:0000313" key="2">
    <source>
        <dbReference type="EMBL" id="MFH5254890.1"/>
    </source>
</evidence>
<feature type="signal peptide" evidence="1">
    <location>
        <begin position="1"/>
        <end position="22"/>
    </location>
</feature>
<evidence type="ECO:0000256" key="1">
    <source>
        <dbReference type="SAM" id="SignalP"/>
    </source>
</evidence>
<feature type="chain" id="PRO_5045065849" evidence="1">
    <location>
        <begin position="23"/>
        <end position="689"/>
    </location>
</feature>
<protein>
    <submittedName>
        <fullName evidence="2">Esterase/lipase family protein</fullName>
    </submittedName>
</protein>
<dbReference type="Gene3D" id="3.40.50.1820">
    <property type="entry name" value="alpha/beta hydrolase"/>
    <property type="match status" value="1"/>
</dbReference>
<dbReference type="RefSeq" id="WP_395130751.1">
    <property type="nucleotide sequence ID" value="NZ_JBIMPM010000043.1"/>
</dbReference>
<accession>A0ABW7LAE4</accession>
<dbReference type="Pfam" id="PF02450">
    <property type="entry name" value="LCAT"/>
    <property type="match status" value="1"/>
</dbReference>
<dbReference type="SUPFAM" id="SSF53474">
    <property type="entry name" value="alpha/beta-Hydrolases"/>
    <property type="match status" value="1"/>
</dbReference>
<organism evidence="2 3">
    <name type="scientific">Burkholderia semiarida</name>
    <dbReference type="NCBI Taxonomy" id="2843303"/>
    <lineage>
        <taxon>Bacteria</taxon>
        <taxon>Pseudomonadati</taxon>
        <taxon>Pseudomonadota</taxon>
        <taxon>Betaproteobacteria</taxon>
        <taxon>Burkholderiales</taxon>
        <taxon>Burkholderiaceae</taxon>
        <taxon>Burkholderia</taxon>
        <taxon>Burkholderia cepacia complex</taxon>
    </lineage>
</organism>
<dbReference type="EMBL" id="JBIMPM010000043">
    <property type="protein sequence ID" value="MFH5254890.1"/>
    <property type="molecule type" value="Genomic_DNA"/>
</dbReference>